<dbReference type="Proteomes" id="UP001629953">
    <property type="component" value="Unassembled WGS sequence"/>
</dbReference>
<feature type="domain" description="Cyclic nucleotide-binding" evidence="3">
    <location>
        <begin position="17"/>
        <end position="93"/>
    </location>
</feature>
<dbReference type="CDD" id="cd04587">
    <property type="entry name" value="CBS_pair_CAP-ED_NT_Pol-beta-like_DUF294_assoc"/>
    <property type="match status" value="1"/>
</dbReference>
<evidence type="ECO:0000259" key="4">
    <source>
        <dbReference type="PROSITE" id="PS51371"/>
    </source>
</evidence>
<dbReference type="Pfam" id="PF00571">
    <property type="entry name" value="CBS"/>
    <property type="match status" value="2"/>
</dbReference>
<dbReference type="CDD" id="cd00038">
    <property type="entry name" value="CAP_ED"/>
    <property type="match status" value="1"/>
</dbReference>
<dbReference type="InterPro" id="IPR051257">
    <property type="entry name" value="Diverse_CBS-Domain"/>
</dbReference>
<name>A0ABW9G1G3_9GAMM</name>
<sequence length="633" mass="72274">MEVEQLEVLAFIRQFDPFEALDEPQLEQIASQLSISYYRADSDILQYGDSIHDLCVVRSGAVEIFRRNGELYNRLGAGELFGQLGLLMHNKVRLPARAIEDSLIYFIPDHLFYDLCEQSQPFADFVELEDRQRLRQVVSRQHDSNDLMSSRVSVLLNRSLVTIDVHASIRQAAQKMSEVGCSSLLVEHADGGDTIYDYQLSTDHRVVGIVTDSDLRKRVLAQGRDLNDPIGSVMSQELVTVDARQYVFEALMAMLRDNLQHLLVLSQRKPIGIINMMDIIRYESQNSLFVVNAVFSKDSITQLAALKPQVQACFIRMINEDANSQMVGSAMAVIGRSFKQRLLELAESQFGPPPIPYCFLALGSMARDEQFIVTDQDNALILDNRYDAEVHGDYFKKLSEFVCNGLDQCGYPLCKGGIMASNPQWRMTWNQWQHCFSEWIAHPSARSLLDCNIFFDLVGVWGKTEWADQLRMQIQRQAKNSPGFLACMARNALNRTPPLGFFKEFVMEKDGRHNNVINLKRRGAAPLVDLIRVHALALGVMEQNSFKRLNEIDSANILPKGRALDLRDALEFIAMVRIRHQADDLLQQQEPDNSIEPEHLSAFEQRHLKDAFQIISYAQKYLKFRYQTTRIMP</sequence>
<dbReference type="PANTHER" id="PTHR43080:SF2">
    <property type="entry name" value="CBS DOMAIN-CONTAINING PROTEIN"/>
    <property type="match status" value="1"/>
</dbReference>
<evidence type="ECO:0000313" key="5">
    <source>
        <dbReference type="EMBL" id="MFM2483585.1"/>
    </source>
</evidence>
<reference evidence="5 6" key="1">
    <citation type="journal article" date="2013" name="Int. J. Syst. Evol. Microbiol.">
        <title>Celerinatantimonas yamalensis sp. nov., a cold-adapted diazotrophic bacterium from a cold permafrost brine.</title>
        <authorList>
            <person name="Shcherbakova V."/>
            <person name="Chuvilskaya N."/>
            <person name="Rivkina E."/>
            <person name="Demidov N."/>
            <person name="Uchaeva V."/>
            <person name="Suetin S."/>
            <person name="Suzina N."/>
            <person name="Gilichinsky D."/>
        </authorList>
    </citation>
    <scope>NUCLEOTIDE SEQUENCE [LARGE SCALE GENOMIC DNA]</scope>
    <source>
        <strain evidence="5 6">C7</strain>
    </source>
</reference>
<evidence type="ECO:0000256" key="1">
    <source>
        <dbReference type="ARBA" id="ARBA00023122"/>
    </source>
</evidence>
<protein>
    <submittedName>
        <fullName evidence="5">DUF294 nucleotidyltransferase-like domain-containing protein</fullName>
    </submittedName>
</protein>
<evidence type="ECO:0000259" key="3">
    <source>
        <dbReference type="PROSITE" id="PS50042"/>
    </source>
</evidence>
<keyword evidence="1 2" id="KW-0129">CBS domain</keyword>
<dbReference type="InterPro" id="IPR018490">
    <property type="entry name" value="cNMP-bd_dom_sf"/>
</dbReference>
<proteinExistence type="predicted"/>
<dbReference type="InterPro" id="IPR018821">
    <property type="entry name" value="DUF294_put_nucleoTrafse_sb-bd"/>
</dbReference>
<dbReference type="InterPro" id="IPR000595">
    <property type="entry name" value="cNMP-bd_dom"/>
</dbReference>
<evidence type="ECO:0000313" key="6">
    <source>
        <dbReference type="Proteomes" id="UP001629953"/>
    </source>
</evidence>
<dbReference type="SUPFAM" id="SSF51206">
    <property type="entry name" value="cAMP-binding domain-like"/>
    <property type="match status" value="1"/>
</dbReference>
<dbReference type="PROSITE" id="PS51371">
    <property type="entry name" value="CBS"/>
    <property type="match status" value="2"/>
</dbReference>
<dbReference type="EMBL" id="JBEQCT010000001">
    <property type="protein sequence ID" value="MFM2483585.1"/>
    <property type="molecule type" value="Genomic_DNA"/>
</dbReference>
<dbReference type="SMART" id="SM00116">
    <property type="entry name" value="CBS"/>
    <property type="match status" value="2"/>
</dbReference>
<dbReference type="Pfam" id="PF00027">
    <property type="entry name" value="cNMP_binding"/>
    <property type="match status" value="1"/>
</dbReference>
<comment type="caution">
    <text evidence="5">The sequence shown here is derived from an EMBL/GenBank/DDBJ whole genome shotgun (WGS) entry which is preliminary data.</text>
</comment>
<dbReference type="SMART" id="SM00100">
    <property type="entry name" value="cNMP"/>
    <property type="match status" value="1"/>
</dbReference>
<dbReference type="Gene3D" id="2.60.120.10">
    <property type="entry name" value="Jelly Rolls"/>
    <property type="match status" value="1"/>
</dbReference>
<dbReference type="InterPro" id="IPR005105">
    <property type="entry name" value="GlnD_Uridyltrans_N"/>
</dbReference>
<feature type="domain" description="CBS" evidence="4">
    <location>
        <begin position="234"/>
        <end position="290"/>
    </location>
</feature>
<dbReference type="PROSITE" id="PS50042">
    <property type="entry name" value="CNMP_BINDING_3"/>
    <property type="match status" value="1"/>
</dbReference>
<dbReference type="InterPro" id="IPR014710">
    <property type="entry name" value="RmlC-like_jellyroll"/>
</dbReference>
<gene>
    <name evidence="5" type="ORF">ABUE30_00575</name>
</gene>
<keyword evidence="6" id="KW-1185">Reference proteome</keyword>
<dbReference type="InterPro" id="IPR000644">
    <property type="entry name" value="CBS_dom"/>
</dbReference>
<dbReference type="RefSeq" id="WP_408621695.1">
    <property type="nucleotide sequence ID" value="NZ_JBEQCT010000001.1"/>
</dbReference>
<dbReference type="Gene3D" id="3.10.580.10">
    <property type="entry name" value="CBS-domain"/>
    <property type="match status" value="1"/>
</dbReference>
<organism evidence="5 6">
    <name type="scientific">Celerinatantimonas yamalensis</name>
    <dbReference type="NCBI Taxonomy" id="559956"/>
    <lineage>
        <taxon>Bacteria</taxon>
        <taxon>Pseudomonadati</taxon>
        <taxon>Pseudomonadota</taxon>
        <taxon>Gammaproteobacteria</taxon>
        <taxon>Celerinatantimonadaceae</taxon>
        <taxon>Celerinatantimonas</taxon>
    </lineage>
</organism>
<dbReference type="SUPFAM" id="SSF54631">
    <property type="entry name" value="CBS-domain pair"/>
    <property type="match status" value="1"/>
</dbReference>
<dbReference type="CDD" id="cd05401">
    <property type="entry name" value="NT_GlnE_GlnD_like"/>
    <property type="match status" value="1"/>
</dbReference>
<feature type="domain" description="CBS" evidence="4">
    <location>
        <begin position="156"/>
        <end position="226"/>
    </location>
</feature>
<dbReference type="PANTHER" id="PTHR43080">
    <property type="entry name" value="CBS DOMAIN-CONTAINING PROTEIN CBSX3, MITOCHONDRIAL"/>
    <property type="match status" value="1"/>
</dbReference>
<accession>A0ABW9G1G3</accession>
<dbReference type="Pfam" id="PF10335">
    <property type="entry name" value="DUF294_C"/>
    <property type="match status" value="1"/>
</dbReference>
<dbReference type="Pfam" id="PF03445">
    <property type="entry name" value="DUF294"/>
    <property type="match status" value="1"/>
</dbReference>
<evidence type="ECO:0000256" key="2">
    <source>
        <dbReference type="PROSITE-ProRule" id="PRU00703"/>
    </source>
</evidence>
<dbReference type="InterPro" id="IPR046342">
    <property type="entry name" value="CBS_dom_sf"/>
</dbReference>